<keyword evidence="18" id="KW-1185">Reference proteome</keyword>
<evidence type="ECO:0000313" key="18">
    <source>
        <dbReference type="Proteomes" id="UP001153620"/>
    </source>
</evidence>
<dbReference type="InterPro" id="IPR008855">
    <property type="entry name" value="TRAP-delta"/>
</dbReference>
<evidence type="ECO:0000256" key="3">
    <source>
        <dbReference type="ARBA" id="ARBA00009294"/>
    </source>
</evidence>
<evidence type="ECO:0000256" key="14">
    <source>
        <dbReference type="ARBA" id="ARBA00031791"/>
    </source>
</evidence>
<keyword evidence="6" id="KW-1017">Isopeptide bond</keyword>
<evidence type="ECO:0000256" key="12">
    <source>
        <dbReference type="ARBA" id="ARBA00023136"/>
    </source>
</evidence>
<evidence type="ECO:0000256" key="11">
    <source>
        <dbReference type="ARBA" id="ARBA00022989"/>
    </source>
</evidence>
<feature type="signal peptide" evidence="16">
    <location>
        <begin position="1"/>
        <end position="20"/>
    </location>
</feature>
<sequence>MNPKVFVCMVLCSLVACATSCTVQSTFYTTEDDLVIANQIGFITEFKLKCKSEINSIPLFAEVNGNIYPVFRVKDDYQFSWTEDRTTAKTGSREIRLFDEEQFANYRKSQRAGETPTAKELAKIYVKYSGSFGSNIFFLNSESFVLLLSVFVAYLAFQNRMKLVS</sequence>
<gene>
    <name evidence="17" type="ORF">CHIRRI_LOCUS10950</name>
</gene>
<keyword evidence="12 15" id="KW-0472">Membrane</keyword>
<comment type="similarity">
    <text evidence="3">Belongs to the TRAP-delta family.</text>
</comment>
<evidence type="ECO:0000256" key="1">
    <source>
        <dbReference type="ARBA" id="ARBA00002838"/>
    </source>
</evidence>
<keyword evidence="9" id="KW-0256">Endoplasmic reticulum</keyword>
<keyword evidence="7 15" id="KW-0812">Transmembrane</keyword>
<evidence type="ECO:0000256" key="10">
    <source>
        <dbReference type="ARBA" id="ARBA00022843"/>
    </source>
</evidence>
<feature type="chain" id="PRO_5040339100" description="Translocon-associated protein subunit delta" evidence="16">
    <location>
        <begin position="21"/>
        <end position="165"/>
    </location>
</feature>
<dbReference type="GO" id="GO:0005789">
    <property type="term" value="C:endoplasmic reticulum membrane"/>
    <property type="evidence" value="ECO:0007669"/>
    <property type="project" value="UniProtKB-SubCell"/>
</dbReference>
<evidence type="ECO:0000256" key="8">
    <source>
        <dbReference type="ARBA" id="ARBA00022729"/>
    </source>
</evidence>
<protein>
    <recommendedName>
        <fullName evidence="5">Translocon-associated protein subunit delta</fullName>
    </recommendedName>
    <alternativeName>
        <fullName evidence="14">Signal sequence receptor subunit delta</fullName>
    </alternativeName>
</protein>
<comment type="subunit">
    <text evidence="4">Heterotetramer of TRAP-alpha, TRAP-beta, TRAP-delta and TRAP-gamma.</text>
</comment>
<comment type="subcellular location">
    <subcellularLocation>
        <location evidence="2">Endoplasmic reticulum membrane</location>
        <topology evidence="2">Single-pass type I membrane protein</topology>
    </subcellularLocation>
</comment>
<accession>A0A9N9S2P6</accession>
<feature type="transmembrane region" description="Helical" evidence="15">
    <location>
        <begin position="136"/>
        <end position="157"/>
    </location>
</feature>
<evidence type="ECO:0000313" key="17">
    <source>
        <dbReference type="EMBL" id="CAG9808104.1"/>
    </source>
</evidence>
<dbReference type="Proteomes" id="UP001153620">
    <property type="component" value="Chromosome 3"/>
</dbReference>
<evidence type="ECO:0000256" key="6">
    <source>
        <dbReference type="ARBA" id="ARBA00022499"/>
    </source>
</evidence>
<evidence type="ECO:0000256" key="15">
    <source>
        <dbReference type="SAM" id="Phobius"/>
    </source>
</evidence>
<evidence type="ECO:0000256" key="5">
    <source>
        <dbReference type="ARBA" id="ARBA00014387"/>
    </source>
</evidence>
<dbReference type="Pfam" id="PF05404">
    <property type="entry name" value="TRAP-delta"/>
    <property type="match status" value="1"/>
</dbReference>
<evidence type="ECO:0000256" key="13">
    <source>
        <dbReference type="ARBA" id="ARBA00023157"/>
    </source>
</evidence>
<keyword evidence="13" id="KW-1015">Disulfide bond</keyword>
<dbReference type="AlphaFoldDB" id="A0A9N9S2P6"/>
<keyword evidence="11 15" id="KW-1133">Transmembrane helix</keyword>
<reference evidence="17" key="2">
    <citation type="submission" date="2022-10" db="EMBL/GenBank/DDBJ databases">
        <authorList>
            <consortium name="ENA_rothamsted_submissions"/>
            <consortium name="culmorum"/>
            <person name="King R."/>
        </authorList>
    </citation>
    <scope>NUCLEOTIDE SEQUENCE</scope>
</reference>
<dbReference type="PANTHER" id="PTHR12731">
    <property type="entry name" value="TRANSLOCON-ASSOCIATED PROTEIN, DELTA SUBUNIT"/>
    <property type="match status" value="1"/>
</dbReference>
<evidence type="ECO:0000256" key="16">
    <source>
        <dbReference type="SAM" id="SignalP"/>
    </source>
</evidence>
<dbReference type="PROSITE" id="PS51257">
    <property type="entry name" value="PROKAR_LIPOPROTEIN"/>
    <property type="match status" value="1"/>
</dbReference>
<dbReference type="OrthoDB" id="10055808at2759"/>
<keyword evidence="10" id="KW-0832">Ubl conjugation</keyword>
<evidence type="ECO:0000256" key="9">
    <source>
        <dbReference type="ARBA" id="ARBA00022824"/>
    </source>
</evidence>
<dbReference type="EMBL" id="OU895879">
    <property type="protein sequence ID" value="CAG9808104.1"/>
    <property type="molecule type" value="Genomic_DNA"/>
</dbReference>
<reference evidence="17" key="1">
    <citation type="submission" date="2022-01" db="EMBL/GenBank/DDBJ databases">
        <authorList>
            <person name="King R."/>
        </authorList>
    </citation>
    <scope>NUCLEOTIDE SEQUENCE</scope>
</reference>
<comment type="function">
    <text evidence="1">TRAP proteins are part of a complex whose function is to bind calcium to the ER membrane and thereby regulate the retention of ER resident proteins.</text>
</comment>
<keyword evidence="8 16" id="KW-0732">Signal</keyword>
<evidence type="ECO:0000256" key="4">
    <source>
        <dbReference type="ARBA" id="ARBA00011819"/>
    </source>
</evidence>
<evidence type="ECO:0000256" key="2">
    <source>
        <dbReference type="ARBA" id="ARBA00004115"/>
    </source>
</evidence>
<organism evidence="17 18">
    <name type="scientific">Chironomus riparius</name>
    <dbReference type="NCBI Taxonomy" id="315576"/>
    <lineage>
        <taxon>Eukaryota</taxon>
        <taxon>Metazoa</taxon>
        <taxon>Ecdysozoa</taxon>
        <taxon>Arthropoda</taxon>
        <taxon>Hexapoda</taxon>
        <taxon>Insecta</taxon>
        <taxon>Pterygota</taxon>
        <taxon>Neoptera</taxon>
        <taxon>Endopterygota</taxon>
        <taxon>Diptera</taxon>
        <taxon>Nematocera</taxon>
        <taxon>Chironomoidea</taxon>
        <taxon>Chironomidae</taxon>
        <taxon>Chironominae</taxon>
        <taxon>Chironomus</taxon>
    </lineage>
</organism>
<dbReference type="PANTHER" id="PTHR12731:SF1">
    <property type="entry name" value="TRANSLOCON-ASSOCIATED PROTEIN SUBUNIT DELTA"/>
    <property type="match status" value="1"/>
</dbReference>
<name>A0A9N9S2P6_9DIPT</name>
<evidence type="ECO:0000256" key="7">
    <source>
        <dbReference type="ARBA" id="ARBA00022692"/>
    </source>
</evidence>
<proteinExistence type="inferred from homology"/>